<dbReference type="GO" id="GO:0016846">
    <property type="term" value="F:carbon-sulfur lyase activity"/>
    <property type="evidence" value="ECO:0007669"/>
    <property type="project" value="InterPro"/>
</dbReference>
<feature type="compositionally biased region" description="Basic and acidic residues" evidence="5">
    <location>
        <begin position="396"/>
        <end position="411"/>
    </location>
</feature>
<dbReference type="EMBL" id="ML977164">
    <property type="protein sequence ID" value="KAF1985010.1"/>
    <property type="molecule type" value="Genomic_DNA"/>
</dbReference>
<evidence type="ECO:0000256" key="5">
    <source>
        <dbReference type="SAM" id="MobiDB-lite"/>
    </source>
</evidence>
<keyword evidence="4" id="KW-0456">Lyase</keyword>
<evidence type="ECO:0000256" key="1">
    <source>
        <dbReference type="ARBA" id="ARBA00005495"/>
    </source>
</evidence>
<evidence type="ECO:0000313" key="8">
    <source>
        <dbReference type="Proteomes" id="UP000800041"/>
    </source>
</evidence>
<dbReference type="InterPro" id="IPR011057">
    <property type="entry name" value="Mss4-like_sf"/>
</dbReference>
<proteinExistence type="inferred from homology"/>
<dbReference type="Proteomes" id="UP000800041">
    <property type="component" value="Unassembled WGS sequence"/>
</dbReference>
<protein>
    <recommendedName>
        <fullName evidence="6">CENP-V/GFA domain-containing protein</fullName>
    </recommendedName>
</protein>
<name>A0A6G1GW64_9PEZI</name>
<feature type="domain" description="CENP-V/GFA" evidence="6">
    <location>
        <begin position="182"/>
        <end position="316"/>
    </location>
</feature>
<dbReference type="GO" id="GO:0046872">
    <property type="term" value="F:metal ion binding"/>
    <property type="evidence" value="ECO:0007669"/>
    <property type="project" value="UniProtKB-KW"/>
</dbReference>
<dbReference type="SUPFAM" id="SSF51316">
    <property type="entry name" value="Mss4-like"/>
    <property type="match status" value="2"/>
</dbReference>
<evidence type="ECO:0000313" key="7">
    <source>
        <dbReference type="EMBL" id="KAF1985010.1"/>
    </source>
</evidence>
<dbReference type="Pfam" id="PF04828">
    <property type="entry name" value="GFA"/>
    <property type="match status" value="2"/>
</dbReference>
<dbReference type="PROSITE" id="PS51891">
    <property type="entry name" value="CENP_V_GFA"/>
    <property type="match status" value="2"/>
</dbReference>
<keyword evidence="2" id="KW-0479">Metal-binding</keyword>
<gene>
    <name evidence="7" type="ORF">K402DRAFT_116442</name>
</gene>
<keyword evidence="3" id="KW-0862">Zinc</keyword>
<dbReference type="InterPro" id="IPR006913">
    <property type="entry name" value="CENP-V/GFA"/>
</dbReference>
<dbReference type="Gene3D" id="3.90.1590.10">
    <property type="entry name" value="glutathione-dependent formaldehyde- activating enzyme (gfa)"/>
    <property type="match status" value="2"/>
</dbReference>
<dbReference type="AlphaFoldDB" id="A0A6G1GW64"/>
<feature type="region of interest" description="Disordered" evidence="5">
    <location>
        <begin position="343"/>
        <end position="424"/>
    </location>
</feature>
<dbReference type="OrthoDB" id="5422068at2759"/>
<evidence type="ECO:0000259" key="6">
    <source>
        <dbReference type="PROSITE" id="PS51891"/>
    </source>
</evidence>
<feature type="domain" description="CENP-V/GFA" evidence="6">
    <location>
        <begin position="10"/>
        <end position="109"/>
    </location>
</feature>
<accession>A0A6G1GW64</accession>
<dbReference type="PANTHER" id="PTHR33337:SF31">
    <property type="entry name" value="DUF636 DOMAIN PROTEIN (AFU_ORTHOLOGUE AFUA_2G12650)"/>
    <property type="match status" value="1"/>
</dbReference>
<keyword evidence="8" id="KW-1185">Reference proteome</keyword>
<organism evidence="7 8">
    <name type="scientific">Aulographum hederae CBS 113979</name>
    <dbReference type="NCBI Taxonomy" id="1176131"/>
    <lineage>
        <taxon>Eukaryota</taxon>
        <taxon>Fungi</taxon>
        <taxon>Dikarya</taxon>
        <taxon>Ascomycota</taxon>
        <taxon>Pezizomycotina</taxon>
        <taxon>Dothideomycetes</taxon>
        <taxon>Pleosporomycetidae</taxon>
        <taxon>Aulographales</taxon>
        <taxon>Aulographaceae</taxon>
    </lineage>
</organism>
<evidence type="ECO:0000256" key="3">
    <source>
        <dbReference type="ARBA" id="ARBA00022833"/>
    </source>
</evidence>
<sequence>MSKEEETVEIKASCLCKASRFQWKVPKSYLPFKGRLCHCDSCQKSHGALATFHLRIRFAATLAILEPLVRHKGSCIESFFCRTCGSVMGHTDDDVGTRSPAVPSSAHWTMSTGVIEEPEALIDFYSHIYVLPTKDGGASDWLKTIKGKKLLMNILSEGQGEFPDGWQKMMKRRPCDTSTPTIRARCCCGGVDMTIKRPASSKSSNEEGPPWWRAKSSPDKWLAVNCACSNCRISSGCDIMAWAYVSSDCITFSLEADKSTITIYESSLGAKRGFCGKCGATAWMTGGTGPENVTAVSVGLLEDCSGSRAENWLEWETNIFFAEDAAHKTLMDALSRGLREWADEKKNDSKVREQMEEGKDEQAADDDLTKNMEKKELQKTHCAEVEASNSPGNEEDVVKAKKENTVEKELAENMASVRIKEEDT</sequence>
<feature type="compositionally biased region" description="Basic and acidic residues" evidence="5">
    <location>
        <begin position="343"/>
        <end position="384"/>
    </location>
</feature>
<evidence type="ECO:0000256" key="2">
    <source>
        <dbReference type="ARBA" id="ARBA00022723"/>
    </source>
</evidence>
<dbReference type="PANTHER" id="PTHR33337">
    <property type="entry name" value="GFA DOMAIN-CONTAINING PROTEIN"/>
    <property type="match status" value="1"/>
</dbReference>
<comment type="similarity">
    <text evidence="1">Belongs to the Gfa family.</text>
</comment>
<evidence type="ECO:0000256" key="4">
    <source>
        <dbReference type="ARBA" id="ARBA00023239"/>
    </source>
</evidence>
<reference evidence="7" key="1">
    <citation type="journal article" date="2020" name="Stud. Mycol.">
        <title>101 Dothideomycetes genomes: a test case for predicting lifestyles and emergence of pathogens.</title>
        <authorList>
            <person name="Haridas S."/>
            <person name="Albert R."/>
            <person name="Binder M."/>
            <person name="Bloem J."/>
            <person name="Labutti K."/>
            <person name="Salamov A."/>
            <person name="Andreopoulos B."/>
            <person name="Baker S."/>
            <person name="Barry K."/>
            <person name="Bills G."/>
            <person name="Bluhm B."/>
            <person name="Cannon C."/>
            <person name="Castanera R."/>
            <person name="Culley D."/>
            <person name="Daum C."/>
            <person name="Ezra D."/>
            <person name="Gonzalez J."/>
            <person name="Henrissat B."/>
            <person name="Kuo A."/>
            <person name="Liang C."/>
            <person name="Lipzen A."/>
            <person name="Lutzoni F."/>
            <person name="Magnuson J."/>
            <person name="Mondo S."/>
            <person name="Nolan M."/>
            <person name="Ohm R."/>
            <person name="Pangilinan J."/>
            <person name="Park H.-J."/>
            <person name="Ramirez L."/>
            <person name="Alfaro M."/>
            <person name="Sun H."/>
            <person name="Tritt A."/>
            <person name="Yoshinaga Y."/>
            <person name="Zwiers L.-H."/>
            <person name="Turgeon B."/>
            <person name="Goodwin S."/>
            <person name="Spatafora J."/>
            <person name="Crous P."/>
            <person name="Grigoriev I."/>
        </authorList>
    </citation>
    <scope>NUCLEOTIDE SEQUENCE</scope>
    <source>
        <strain evidence="7">CBS 113979</strain>
    </source>
</reference>